<dbReference type="Proteomes" id="UP000003824">
    <property type="component" value="Unassembled WGS sequence"/>
</dbReference>
<organism evidence="2 3">
    <name type="scientific">Streptomyces viridosporus (strain ATCC 14672 / DSM 40746 / JCM 4963 / KCTC 9882 / NRRL B-12104 / FH 1290)</name>
    <name type="common">Streptomyces ghanaensis</name>
    <dbReference type="NCBI Taxonomy" id="566461"/>
    <lineage>
        <taxon>Bacteria</taxon>
        <taxon>Bacillati</taxon>
        <taxon>Actinomycetota</taxon>
        <taxon>Actinomycetes</taxon>
        <taxon>Kitasatosporales</taxon>
        <taxon>Streptomycetaceae</taxon>
        <taxon>Streptomyces</taxon>
    </lineage>
</organism>
<proteinExistence type="predicted"/>
<feature type="region of interest" description="Disordered" evidence="1">
    <location>
        <begin position="1"/>
        <end position="35"/>
    </location>
</feature>
<accession>D5ZYU3</accession>
<gene>
    <name evidence="2" type="ORF">SSFG_02445</name>
</gene>
<dbReference type="AlphaFoldDB" id="D5ZYU3"/>
<reference evidence="3" key="1">
    <citation type="submission" date="2008-12" db="EMBL/GenBank/DDBJ databases">
        <title>Annotation of Streptomyces ghanaensis ATCC 14672.</title>
        <authorList>
            <consortium name="The Broad Institute Genome Sequencing Platform"/>
            <consortium name="Broad Institute Microbial Sequencing Center"/>
            <person name="Fischbach M."/>
            <person name="Ward D."/>
            <person name="Young S."/>
            <person name="Kodira C.D."/>
            <person name="Zeng Q."/>
            <person name="Koehrsen M."/>
            <person name="Godfrey P."/>
            <person name="Alvarado L."/>
            <person name="Berlin A.M."/>
            <person name="Borenstein D."/>
            <person name="Chen Z."/>
            <person name="Engels R."/>
            <person name="Freedman E."/>
            <person name="Gellesch M."/>
            <person name="Goldberg J."/>
            <person name="Griggs A."/>
            <person name="Gujja S."/>
            <person name="Heiman D.I."/>
            <person name="Hepburn T.A."/>
            <person name="Howarth C."/>
            <person name="Jen D."/>
            <person name="Larson L."/>
            <person name="Lewis B."/>
            <person name="Mehta T."/>
            <person name="Park D."/>
            <person name="Pearson M."/>
            <person name="Roberts A."/>
            <person name="Saif S."/>
            <person name="Shea T.D."/>
            <person name="Shenoy N."/>
            <person name="Sisk P."/>
            <person name="Stolte C."/>
            <person name="Sykes S.N."/>
            <person name="Walk T."/>
            <person name="White J."/>
            <person name="Yandava C."/>
            <person name="Straight P."/>
            <person name="Clardy J."/>
            <person name="Hung D."/>
            <person name="Kolter R."/>
            <person name="Mekalanos J."/>
            <person name="Walker S."/>
            <person name="Walsh C.T."/>
            <person name="Wieland B.L.C."/>
            <person name="Ilzarbe M."/>
            <person name="Galagan J."/>
            <person name="Nusbaum C."/>
            <person name="Birren B."/>
        </authorList>
    </citation>
    <scope>NUCLEOTIDE SEQUENCE [LARGE SCALE GENOMIC DNA]</scope>
    <source>
        <strain evidence="3">ATCC 14672 / DSM 40746 / JCM 4963 / KCTC 9882 / NRRL B-12104 / FH 1290</strain>
    </source>
</reference>
<dbReference type="EMBL" id="DS999641">
    <property type="protein sequence ID" value="EFE67196.2"/>
    <property type="molecule type" value="Genomic_DNA"/>
</dbReference>
<protein>
    <submittedName>
        <fullName evidence="2">Predicted protein</fullName>
    </submittedName>
</protein>
<sequence>MDARAVRPDGTTAEDVPSICSVPPMDTSSGLVHNA</sequence>
<name>D5ZYU3_STRV1</name>
<evidence type="ECO:0000256" key="1">
    <source>
        <dbReference type="SAM" id="MobiDB-lite"/>
    </source>
</evidence>
<feature type="compositionally biased region" description="Polar residues" evidence="1">
    <location>
        <begin position="26"/>
        <end position="35"/>
    </location>
</feature>
<evidence type="ECO:0000313" key="2">
    <source>
        <dbReference type="EMBL" id="EFE67196.2"/>
    </source>
</evidence>
<evidence type="ECO:0000313" key="3">
    <source>
        <dbReference type="Proteomes" id="UP000003824"/>
    </source>
</evidence>